<keyword evidence="2" id="KW-0472">Membrane</keyword>
<evidence type="ECO:0000256" key="2">
    <source>
        <dbReference type="SAM" id="Phobius"/>
    </source>
</evidence>
<dbReference type="EMBL" id="CP041217">
    <property type="protein sequence ID" value="QDH20466.1"/>
    <property type="molecule type" value="Genomic_DNA"/>
</dbReference>
<name>A0A4Y6UVP3_SACBS</name>
<organism evidence="3 4">
    <name type="scientific">Saccharibacillus brassicae</name>
    <dbReference type="NCBI Taxonomy" id="2583377"/>
    <lineage>
        <taxon>Bacteria</taxon>
        <taxon>Bacillati</taxon>
        <taxon>Bacillota</taxon>
        <taxon>Bacilli</taxon>
        <taxon>Bacillales</taxon>
        <taxon>Paenibacillaceae</taxon>
        <taxon>Saccharibacillus</taxon>
    </lineage>
</organism>
<keyword evidence="1" id="KW-0175">Coiled coil</keyword>
<keyword evidence="2" id="KW-0812">Transmembrane</keyword>
<protein>
    <submittedName>
        <fullName evidence="3">Uncharacterized protein</fullName>
    </submittedName>
</protein>
<sequence>MDFSFGFTFFGVFLWIVFTVITLLVWYLLIKAAVGNSKITTEVYALRNDLNELERRQTERFAVLDTHMQEQNKLLREQNELLRRGGS</sequence>
<evidence type="ECO:0000313" key="4">
    <source>
        <dbReference type="Proteomes" id="UP000316968"/>
    </source>
</evidence>
<feature type="transmembrane region" description="Helical" evidence="2">
    <location>
        <begin position="6"/>
        <end position="29"/>
    </location>
</feature>
<dbReference type="OrthoDB" id="2680654at2"/>
<dbReference type="Proteomes" id="UP000316968">
    <property type="component" value="Chromosome"/>
</dbReference>
<proteinExistence type="predicted"/>
<gene>
    <name evidence="3" type="ORF">FFV09_06085</name>
</gene>
<keyword evidence="4" id="KW-1185">Reference proteome</keyword>
<accession>A0A4Y6UVP3</accession>
<evidence type="ECO:0000313" key="3">
    <source>
        <dbReference type="EMBL" id="QDH20466.1"/>
    </source>
</evidence>
<dbReference type="AlphaFoldDB" id="A0A4Y6UVP3"/>
<dbReference type="RefSeq" id="WP_141446968.1">
    <property type="nucleotide sequence ID" value="NZ_CBCSAZ010000006.1"/>
</dbReference>
<evidence type="ECO:0000256" key="1">
    <source>
        <dbReference type="SAM" id="Coils"/>
    </source>
</evidence>
<feature type="coiled-coil region" evidence="1">
    <location>
        <begin position="36"/>
        <end position="84"/>
    </location>
</feature>
<dbReference type="KEGG" id="saca:FFV09_06085"/>
<keyword evidence="2" id="KW-1133">Transmembrane helix</keyword>
<reference evidence="3 4" key="1">
    <citation type="submission" date="2019-06" db="EMBL/GenBank/DDBJ databases">
        <title>Saccharibacillus brassicae sp. nov., an endophytic bacterium isolated from Chinese cabbage seeds (Brassica pekinensis).</title>
        <authorList>
            <person name="Jiang L."/>
            <person name="Lee J."/>
            <person name="Kim S.W."/>
        </authorList>
    </citation>
    <scope>NUCLEOTIDE SEQUENCE [LARGE SCALE GENOMIC DNA]</scope>
    <source>
        <strain evidence="4">KCTC 43072 / ATSA2</strain>
    </source>
</reference>